<dbReference type="InterPro" id="IPR001715">
    <property type="entry name" value="CH_dom"/>
</dbReference>
<evidence type="ECO:0000256" key="6">
    <source>
        <dbReference type="SAM" id="MobiDB-lite"/>
    </source>
</evidence>
<feature type="region of interest" description="Disordered" evidence="6">
    <location>
        <begin position="1"/>
        <end position="27"/>
    </location>
</feature>
<proteinExistence type="predicted"/>
<evidence type="ECO:0000256" key="1">
    <source>
        <dbReference type="ARBA" id="ARBA00004370"/>
    </source>
</evidence>
<name>A0A8H7ZZA0_9FUNG</name>
<dbReference type="GO" id="GO:0005737">
    <property type="term" value="C:cytoplasm"/>
    <property type="evidence" value="ECO:0007669"/>
    <property type="project" value="TreeGrafter"/>
</dbReference>
<feature type="region of interest" description="Disordered" evidence="6">
    <location>
        <begin position="74"/>
        <end position="94"/>
    </location>
</feature>
<dbReference type="GO" id="GO:0034993">
    <property type="term" value="C:meiotic nuclear membrane microtubule tethering complex"/>
    <property type="evidence" value="ECO:0007669"/>
    <property type="project" value="TreeGrafter"/>
</dbReference>
<dbReference type="OrthoDB" id="10017054at2759"/>
<dbReference type="Gene3D" id="1.10.418.10">
    <property type="entry name" value="Calponin-like domain"/>
    <property type="match status" value="1"/>
</dbReference>
<dbReference type="Pfam" id="PF00307">
    <property type="entry name" value="CH"/>
    <property type="match status" value="1"/>
</dbReference>
<accession>A0A8H7ZZA0</accession>
<dbReference type="Proteomes" id="UP000673691">
    <property type="component" value="Unassembled WGS sequence"/>
</dbReference>
<dbReference type="SUPFAM" id="SSF47576">
    <property type="entry name" value="Calponin-homology domain, CH-domain"/>
    <property type="match status" value="1"/>
</dbReference>
<keyword evidence="4" id="KW-1133">Transmembrane helix</keyword>
<evidence type="ECO:0000256" key="3">
    <source>
        <dbReference type="ARBA" id="ARBA00022737"/>
    </source>
</evidence>
<dbReference type="AlphaFoldDB" id="A0A8H7ZZA0"/>
<dbReference type="PANTHER" id="PTHR47535:SF1">
    <property type="entry name" value="NESPRIN-1"/>
    <property type="match status" value="1"/>
</dbReference>
<keyword evidence="5" id="KW-0472">Membrane</keyword>
<gene>
    <name evidence="8" type="ORF">BJ554DRAFT_5395</name>
</gene>
<dbReference type="InterPro" id="IPR052403">
    <property type="entry name" value="LINC-complex_assoc"/>
</dbReference>
<organism evidence="8 9">
    <name type="scientific">Olpidium bornovanus</name>
    <dbReference type="NCBI Taxonomy" id="278681"/>
    <lineage>
        <taxon>Eukaryota</taxon>
        <taxon>Fungi</taxon>
        <taxon>Fungi incertae sedis</taxon>
        <taxon>Olpidiomycota</taxon>
        <taxon>Olpidiomycotina</taxon>
        <taxon>Olpidiomycetes</taxon>
        <taxon>Olpidiales</taxon>
        <taxon>Olpidiaceae</taxon>
        <taxon>Olpidium</taxon>
    </lineage>
</organism>
<reference evidence="8 9" key="1">
    <citation type="journal article" name="Sci. Rep.">
        <title>Genome-scale phylogenetic analyses confirm Olpidium as the closest living zoosporic fungus to the non-flagellated, terrestrial fungi.</title>
        <authorList>
            <person name="Chang Y."/>
            <person name="Rochon D."/>
            <person name="Sekimoto S."/>
            <person name="Wang Y."/>
            <person name="Chovatia M."/>
            <person name="Sandor L."/>
            <person name="Salamov A."/>
            <person name="Grigoriev I.V."/>
            <person name="Stajich J.E."/>
            <person name="Spatafora J.W."/>
        </authorList>
    </citation>
    <scope>NUCLEOTIDE SEQUENCE [LARGE SCALE GENOMIC DNA]</scope>
    <source>
        <strain evidence="8">S191</strain>
    </source>
</reference>
<keyword evidence="2" id="KW-0812">Transmembrane</keyword>
<evidence type="ECO:0000259" key="7">
    <source>
        <dbReference type="PROSITE" id="PS50021"/>
    </source>
</evidence>
<dbReference type="PROSITE" id="PS50021">
    <property type="entry name" value="CH"/>
    <property type="match status" value="1"/>
</dbReference>
<keyword evidence="3" id="KW-0677">Repeat</keyword>
<evidence type="ECO:0000313" key="9">
    <source>
        <dbReference type="Proteomes" id="UP000673691"/>
    </source>
</evidence>
<dbReference type="PANTHER" id="PTHR47535">
    <property type="entry name" value="MUSCLE-SPECIFIC PROTEIN 300 KDA, ISOFORM G"/>
    <property type="match status" value="1"/>
</dbReference>
<comment type="caution">
    <text evidence="8">The sequence shown here is derived from an EMBL/GenBank/DDBJ whole genome shotgun (WGS) entry which is preliminary data.</text>
</comment>
<sequence>MAADPDLPAAASQGGREDQGTRKLPTASDACAVAEKRVMNRKSRLSLGAAARGFGIMARRNSLPNSISALRLEQSSDSAGSSSSTYPLTPPLSPGAKFRTCPALARHAASANHGAERQLDGKSSLLSWCADQLSDHVAAGRVPPVVDFGPSWRDGRAFLGLLNSYRAELVPNFEEYVSELGDQSQPQLPEDARTRWRYRLALAFTIAEKRMNIPRLLEPEDLLDVDIPDEKGCLVASINPLEICNDDA</sequence>
<evidence type="ECO:0000313" key="8">
    <source>
        <dbReference type="EMBL" id="KAG5462298.1"/>
    </source>
</evidence>
<dbReference type="GO" id="GO:0051015">
    <property type="term" value="F:actin filament binding"/>
    <property type="evidence" value="ECO:0007669"/>
    <property type="project" value="TreeGrafter"/>
</dbReference>
<keyword evidence="9" id="KW-1185">Reference proteome</keyword>
<dbReference type="InterPro" id="IPR036872">
    <property type="entry name" value="CH_dom_sf"/>
</dbReference>
<dbReference type="GO" id="GO:0005640">
    <property type="term" value="C:nuclear outer membrane"/>
    <property type="evidence" value="ECO:0007669"/>
    <property type="project" value="TreeGrafter"/>
</dbReference>
<evidence type="ECO:0000256" key="4">
    <source>
        <dbReference type="ARBA" id="ARBA00022989"/>
    </source>
</evidence>
<dbReference type="GO" id="GO:0007097">
    <property type="term" value="P:nuclear migration"/>
    <property type="evidence" value="ECO:0007669"/>
    <property type="project" value="TreeGrafter"/>
</dbReference>
<dbReference type="EMBL" id="JAEFCI010002336">
    <property type="protein sequence ID" value="KAG5462298.1"/>
    <property type="molecule type" value="Genomic_DNA"/>
</dbReference>
<feature type="compositionally biased region" description="Low complexity" evidence="6">
    <location>
        <begin position="75"/>
        <end position="87"/>
    </location>
</feature>
<evidence type="ECO:0000256" key="5">
    <source>
        <dbReference type="ARBA" id="ARBA00023136"/>
    </source>
</evidence>
<dbReference type="SMART" id="SM00033">
    <property type="entry name" value="CH"/>
    <property type="match status" value="1"/>
</dbReference>
<comment type="subcellular location">
    <subcellularLocation>
        <location evidence="1">Membrane</location>
    </subcellularLocation>
</comment>
<evidence type="ECO:0000256" key="2">
    <source>
        <dbReference type="ARBA" id="ARBA00022692"/>
    </source>
</evidence>
<protein>
    <recommendedName>
        <fullName evidence="7">Calponin-homology (CH) domain-containing protein</fullName>
    </recommendedName>
</protein>
<feature type="domain" description="Calponin-homology (CH)" evidence="7">
    <location>
        <begin position="119"/>
        <end position="242"/>
    </location>
</feature>